<dbReference type="SUPFAM" id="SSF52374">
    <property type="entry name" value="Nucleotidylyl transferase"/>
    <property type="match status" value="1"/>
</dbReference>
<name>A0ABR4XRF2_9LACO</name>
<sequence length="148" mass="16551">MLKVFNTASQKKEEFVPLQAGKVSMYVCGPTVYNYIHVGNARSAIAFDVIRRYLIFSGYDVNFVSNFTDVDDKIINRAQEEGVSEKEIADKYIKAFYADTIPLNILPATKRTRATEVIEDIISFIQDLIGKGYAYESGGDVISSTQIS</sequence>
<dbReference type="PANTHER" id="PTHR10890:SF3">
    <property type="entry name" value="CYSTEINE--TRNA LIGASE, CYTOPLASMIC"/>
    <property type="match status" value="1"/>
</dbReference>
<dbReference type="PRINTS" id="PR00983">
    <property type="entry name" value="TRNASYNTHCYS"/>
</dbReference>
<accession>A0ABR4XRF2</accession>
<dbReference type="EMBL" id="AXCV01000111">
    <property type="protein sequence ID" value="KGO32058.1"/>
    <property type="molecule type" value="Genomic_DNA"/>
</dbReference>
<proteinExistence type="predicted"/>
<comment type="caution">
    <text evidence="6">The sequence shown here is derived from an EMBL/GenBank/DDBJ whole genome shotgun (WGS) entry which is preliminary data.</text>
</comment>
<dbReference type="InterPro" id="IPR014729">
    <property type="entry name" value="Rossmann-like_a/b/a_fold"/>
</dbReference>
<dbReference type="Gene3D" id="3.40.50.620">
    <property type="entry name" value="HUPs"/>
    <property type="match status" value="1"/>
</dbReference>
<evidence type="ECO:0000256" key="4">
    <source>
        <dbReference type="ARBA" id="ARBA00022840"/>
    </source>
</evidence>
<evidence type="ECO:0000313" key="6">
    <source>
        <dbReference type="EMBL" id="KGO32058.1"/>
    </source>
</evidence>
<gene>
    <name evidence="6" type="ORF">Q757_03310</name>
</gene>
<keyword evidence="4" id="KW-0067">ATP-binding</keyword>
<dbReference type="Pfam" id="PF01406">
    <property type="entry name" value="tRNA-synt_1e"/>
    <property type="match status" value="1"/>
</dbReference>
<keyword evidence="7" id="KW-1185">Reference proteome</keyword>
<evidence type="ECO:0000259" key="5">
    <source>
        <dbReference type="Pfam" id="PF01406"/>
    </source>
</evidence>
<dbReference type="Proteomes" id="UP000030023">
    <property type="component" value="Unassembled WGS sequence"/>
</dbReference>
<dbReference type="PANTHER" id="PTHR10890">
    <property type="entry name" value="CYSTEINYL-TRNA SYNTHETASE"/>
    <property type="match status" value="1"/>
</dbReference>
<comment type="subunit">
    <text evidence="1">Monomer.</text>
</comment>
<evidence type="ECO:0000313" key="7">
    <source>
        <dbReference type="Proteomes" id="UP000030023"/>
    </source>
</evidence>
<evidence type="ECO:0000256" key="2">
    <source>
        <dbReference type="ARBA" id="ARBA00022598"/>
    </source>
</evidence>
<keyword evidence="2" id="KW-0436">Ligase</keyword>
<evidence type="ECO:0000256" key="1">
    <source>
        <dbReference type="ARBA" id="ARBA00011245"/>
    </source>
</evidence>
<feature type="domain" description="tRNA synthetases class I catalytic" evidence="5">
    <location>
        <begin position="15"/>
        <end position="144"/>
    </location>
</feature>
<protein>
    <recommendedName>
        <fullName evidence="5">tRNA synthetases class I catalytic domain-containing protein</fullName>
    </recommendedName>
</protein>
<organism evidence="6 7">
    <name type="scientific">Oenococcus alcoholitolerans</name>
    <dbReference type="NCBI Taxonomy" id="931074"/>
    <lineage>
        <taxon>Bacteria</taxon>
        <taxon>Bacillati</taxon>
        <taxon>Bacillota</taxon>
        <taxon>Bacilli</taxon>
        <taxon>Lactobacillales</taxon>
        <taxon>Lactobacillaceae</taxon>
        <taxon>Oenococcus</taxon>
    </lineage>
</organism>
<dbReference type="InterPro" id="IPR024909">
    <property type="entry name" value="Cys-tRNA/MSH_ligase"/>
</dbReference>
<reference evidence="6 7" key="1">
    <citation type="journal article" date="2014" name="Antonie Van Leeuwenhoek">
        <title>Oenococcus alcoholitolerans sp. nov., a lactic acid bacteria isolated from cachaca and ethanol fermentation processes.</title>
        <authorList>
            <person name="Badotti F."/>
            <person name="Moreira A.P."/>
            <person name="Tonon L.A."/>
            <person name="de Lucena B.T."/>
            <person name="Gomes Fde C."/>
            <person name="Kruger R."/>
            <person name="Thompson C.C."/>
            <person name="de Morais M.A.Jr."/>
            <person name="Rosa C.A."/>
            <person name="Thompson F.L."/>
        </authorList>
    </citation>
    <scope>NUCLEOTIDE SEQUENCE [LARGE SCALE GENOMIC DNA]</scope>
    <source>
        <strain evidence="6 7">UFRJ-M7.2.18</strain>
    </source>
</reference>
<evidence type="ECO:0000256" key="3">
    <source>
        <dbReference type="ARBA" id="ARBA00022741"/>
    </source>
</evidence>
<keyword evidence="3" id="KW-0547">Nucleotide-binding</keyword>
<dbReference type="InterPro" id="IPR032678">
    <property type="entry name" value="tRNA-synt_1_cat_dom"/>
</dbReference>